<evidence type="ECO:0008006" key="4">
    <source>
        <dbReference type="Google" id="ProtNLM"/>
    </source>
</evidence>
<dbReference type="InParanoid" id="A0A1J7JY75"/>
<sequence>MLPRLLSAAALAAVASAQWASTSTTYAFDSTCSTAYGSTWVAPIPTSYSRTTSTISSVAPVETSTSTVYVTANTTVATPITLYSNVYTTTTLLLDAKTLTVTSTVSSTIATLTTKTTVCADGGPAPTSTATEYTGTYVPVSGQDTVLPSSYETADSCAFTESAILHIFPTTLASNTVTTTIPFSTASPTIWTTETNTQTVTQYKSTLTTTTTSYSYHVDLTTSTVSTACAATPTVTYAAQCAPQNLLAEFDGVGLSLGDLGNRNFTFGGVAGMAAGDPSLCCQLCFDNEGCVASVYWAQSSSCLLGYVGGDEECPVAFEYYAANYTGVPTKARQGNILQVGSGCGRIEYTGVHTS</sequence>
<keyword evidence="3" id="KW-1185">Reference proteome</keyword>
<protein>
    <recommendedName>
        <fullName evidence="4">Apple domain-containing protein</fullName>
    </recommendedName>
</protein>
<reference evidence="2 3" key="1">
    <citation type="submission" date="2016-10" db="EMBL/GenBank/DDBJ databases">
        <title>Draft genome sequence of Coniochaeta ligniaria NRRL30616, a lignocellulolytic fungus for bioabatement of inhibitors in plant biomass hydrolysates.</title>
        <authorList>
            <consortium name="DOE Joint Genome Institute"/>
            <person name="Jimenez D.J."/>
            <person name="Hector R.E."/>
            <person name="Riley R."/>
            <person name="Sun H."/>
            <person name="Grigoriev I.V."/>
            <person name="Van Elsas J.D."/>
            <person name="Nichols N.N."/>
        </authorList>
    </citation>
    <scope>NUCLEOTIDE SEQUENCE [LARGE SCALE GENOMIC DNA]</scope>
    <source>
        <strain evidence="2 3">NRRL 30616</strain>
    </source>
</reference>
<dbReference type="Proteomes" id="UP000182658">
    <property type="component" value="Unassembled WGS sequence"/>
</dbReference>
<evidence type="ECO:0000256" key="1">
    <source>
        <dbReference type="SAM" id="SignalP"/>
    </source>
</evidence>
<feature type="signal peptide" evidence="1">
    <location>
        <begin position="1"/>
        <end position="17"/>
    </location>
</feature>
<gene>
    <name evidence="2" type="ORF">CONLIGDRAFT_626376</name>
</gene>
<evidence type="ECO:0000313" key="2">
    <source>
        <dbReference type="EMBL" id="OIW34380.1"/>
    </source>
</evidence>
<proteinExistence type="predicted"/>
<dbReference type="OrthoDB" id="3644474at2759"/>
<feature type="chain" id="PRO_5012837365" description="Apple domain-containing protein" evidence="1">
    <location>
        <begin position="18"/>
        <end position="355"/>
    </location>
</feature>
<name>A0A1J7JY75_9PEZI</name>
<dbReference type="EMBL" id="KV875093">
    <property type="protein sequence ID" value="OIW34380.1"/>
    <property type="molecule type" value="Genomic_DNA"/>
</dbReference>
<organism evidence="2 3">
    <name type="scientific">Coniochaeta ligniaria NRRL 30616</name>
    <dbReference type="NCBI Taxonomy" id="1408157"/>
    <lineage>
        <taxon>Eukaryota</taxon>
        <taxon>Fungi</taxon>
        <taxon>Dikarya</taxon>
        <taxon>Ascomycota</taxon>
        <taxon>Pezizomycotina</taxon>
        <taxon>Sordariomycetes</taxon>
        <taxon>Sordariomycetidae</taxon>
        <taxon>Coniochaetales</taxon>
        <taxon>Coniochaetaceae</taxon>
        <taxon>Coniochaeta</taxon>
    </lineage>
</organism>
<evidence type="ECO:0000313" key="3">
    <source>
        <dbReference type="Proteomes" id="UP000182658"/>
    </source>
</evidence>
<keyword evidence="1" id="KW-0732">Signal</keyword>
<dbReference type="AlphaFoldDB" id="A0A1J7JY75"/>
<accession>A0A1J7JY75</accession>